<dbReference type="InterPro" id="IPR013749">
    <property type="entry name" value="PM/HMP-P_kinase-1"/>
</dbReference>
<dbReference type="NCBIfam" id="TIGR00097">
    <property type="entry name" value="HMP-P_kinase"/>
    <property type="match status" value="1"/>
</dbReference>
<feature type="compositionally biased region" description="Polar residues" evidence="6">
    <location>
        <begin position="264"/>
        <end position="273"/>
    </location>
</feature>
<comment type="caution">
    <text evidence="8">The sequence shown here is derived from an EMBL/GenBank/DDBJ whole genome shotgun (WGS) entry which is preliminary data.</text>
</comment>
<evidence type="ECO:0000256" key="1">
    <source>
        <dbReference type="ARBA" id="ARBA00000151"/>
    </source>
</evidence>
<dbReference type="GO" id="GO:0008972">
    <property type="term" value="F:phosphomethylpyrimidine kinase activity"/>
    <property type="evidence" value="ECO:0007669"/>
    <property type="project" value="UniProtKB-EC"/>
</dbReference>
<gene>
    <name evidence="8" type="primary">thiD</name>
    <name evidence="8" type="ORF">QWJ41_09675</name>
</gene>
<protein>
    <submittedName>
        <fullName evidence="8">Bifunctional hydroxymethylpyrimidine kinase/phosphomethylpyrimidine kinase</fullName>
        <ecNumber evidence="8">2.7.1.49</ecNumber>
        <ecNumber evidence="8">2.7.4.7</ecNumber>
    </submittedName>
</protein>
<name>A0ABT8TU01_9ACTN</name>
<reference evidence="8" key="1">
    <citation type="submission" date="2023-06" db="EMBL/GenBank/DDBJ databases">
        <title>Genome sequence of Nocardioides sp. SOB44.</title>
        <authorList>
            <person name="Zhang G."/>
        </authorList>
    </citation>
    <scope>NUCLEOTIDE SEQUENCE</scope>
    <source>
        <strain evidence="8">SOB44</strain>
    </source>
</reference>
<comment type="function">
    <text evidence="3">Catalyzes the phosphorylation of hydroxymethylpyrimidine phosphate (HMP-P) to HMP-PP, and of HMP to HMP-P.</text>
</comment>
<keyword evidence="9" id="KW-1185">Reference proteome</keyword>
<proteinExistence type="predicted"/>
<dbReference type="PANTHER" id="PTHR20858">
    <property type="entry name" value="PHOSPHOMETHYLPYRIMIDINE KINASE"/>
    <property type="match status" value="1"/>
</dbReference>
<keyword evidence="8" id="KW-0418">Kinase</keyword>
<evidence type="ECO:0000256" key="5">
    <source>
        <dbReference type="ARBA" id="ARBA00022977"/>
    </source>
</evidence>
<evidence type="ECO:0000313" key="9">
    <source>
        <dbReference type="Proteomes" id="UP001168363"/>
    </source>
</evidence>
<sequence length="273" mass="26896">MTPAHATPPVVLSIAGTDSGGAAGAAADLTTFAALGTHGACVITAVTAQDTTGVRDVHPVPLASVAAQLDAVLEDLPVAAAKTGMLGSAEVVRLVAERLGGGRLVVDPVLVATSGAVLGGADVARAYVEHLLPVAAVATPNADEAAALLGRDGPPCDLAAALADLGCAVVVTGGPDADTAGETCTDWLALPGRAARALRHPALATTNDHGTGCTFSAALAAGLAHDPGDLEAAVARAGAHTLAALHRSRHWQLGRGRGPVAHTTPDQTQGDPR</sequence>
<dbReference type="CDD" id="cd01169">
    <property type="entry name" value="HMPP_kinase"/>
    <property type="match status" value="1"/>
</dbReference>
<comment type="catalytic activity">
    <reaction evidence="1">
        <text>4-amino-5-hydroxymethyl-2-methylpyrimidine + ATP = 4-amino-2-methyl-5-(phosphooxymethyl)pyrimidine + ADP + H(+)</text>
        <dbReference type="Rhea" id="RHEA:23096"/>
        <dbReference type="ChEBI" id="CHEBI:15378"/>
        <dbReference type="ChEBI" id="CHEBI:16892"/>
        <dbReference type="ChEBI" id="CHEBI:30616"/>
        <dbReference type="ChEBI" id="CHEBI:58354"/>
        <dbReference type="ChEBI" id="CHEBI:456216"/>
        <dbReference type="EC" id="2.7.1.49"/>
    </reaction>
</comment>
<dbReference type="InterPro" id="IPR029056">
    <property type="entry name" value="Ribokinase-like"/>
</dbReference>
<evidence type="ECO:0000256" key="6">
    <source>
        <dbReference type="SAM" id="MobiDB-lite"/>
    </source>
</evidence>
<dbReference type="Pfam" id="PF08543">
    <property type="entry name" value="Phos_pyr_kin"/>
    <property type="match status" value="1"/>
</dbReference>
<dbReference type="Proteomes" id="UP001168363">
    <property type="component" value="Unassembled WGS sequence"/>
</dbReference>
<keyword evidence="8" id="KW-0808">Transferase</keyword>
<dbReference type="EC" id="2.7.4.7" evidence="8"/>
<accession>A0ABT8TU01</accession>
<comment type="catalytic activity">
    <reaction evidence="2">
        <text>4-amino-2-methyl-5-(phosphooxymethyl)pyrimidine + ATP = 4-amino-2-methyl-5-(diphosphooxymethyl)pyrimidine + ADP</text>
        <dbReference type="Rhea" id="RHEA:19893"/>
        <dbReference type="ChEBI" id="CHEBI:30616"/>
        <dbReference type="ChEBI" id="CHEBI:57841"/>
        <dbReference type="ChEBI" id="CHEBI:58354"/>
        <dbReference type="ChEBI" id="CHEBI:456216"/>
        <dbReference type="EC" id="2.7.4.7"/>
    </reaction>
</comment>
<feature type="region of interest" description="Disordered" evidence="6">
    <location>
        <begin position="252"/>
        <end position="273"/>
    </location>
</feature>
<evidence type="ECO:0000259" key="7">
    <source>
        <dbReference type="Pfam" id="PF08543"/>
    </source>
</evidence>
<dbReference type="PANTHER" id="PTHR20858:SF17">
    <property type="entry name" value="HYDROXYMETHYLPYRIMIDINE_PHOSPHOMETHYLPYRIMIDINE KINASE THI20-RELATED"/>
    <property type="match status" value="1"/>
</dbReference>
<dbReference type="InterPro" id="IPR004399">
    <property type="entry name" value="HMP/HMP-P_kinase_dom"/>
</dbReference>
<comment type="pathway">
    <text evidence="4">Cofactor biosynthesis; thiamine diphosphate biosynthesis; 4-amino-2-methyl-5-diphosphomethylpyrimidine from 5-amino-1-(5-phospho-D-ribosyl)imidazole: step 3/3.</text>
</comment>
<keyword evidence="5" id="KW-0784">Thiamine biosynthesis</keyword>
<dbReference type="EMBL" id="JAULSC010000007">
    <property type="protein sequence ID" value="MDO3395986.1"/>
    <property type="molecule type" value="Genomic_DNA"/>
</dbReference>
<feature type="domain" description="Pyridoxamine kinase/Phosphomethylpyrimidine kinase" evidence="7">
    <location>
        <begin position="18"/>
        <end position="260"/>
    </location>
</feature>
<evidence type="ECO:0000256" key="4">
    <source>
        <dbReference type="ARBA" id="ARBA00004769"/>
    </source>
</evidence>
<evidence type="ECO:0000256" key="2">
    <source>
        <dbReference type="ARBA" id="ARBA00000565"/>
    </source>
</evidence>
<dbReference type="Gene3D" id="3.40.1190.20">
    <property type="match status" value="1"/>
</dbReference>
<evidence type="ECO:0000313" key="8">
    <source>
        <dbReference type="EMBL" id="MDO3395986.1"/>
    </source>
</evidence>
<dbReference type="EC" id="2.7.1.49" evidence="8"/>
<dbReference type="GO" id="GO:0008902">
    <property type="term" value="F:hydroxymethylpyrimidine kinase activity"/>
    <property type="evidence" value="ECO:0007669"/>
    <property type="project" value="UniProtKB-EC"/>
</dbReference>
<dbReference type="SUPFAM" id="SSF53613">
    <property type="entry name" value="Ribokinase-like"/>
    <property type="match status" value="1"/>
</dbReference>
<evidence type="ECO:0000256" key="3">
    <source>
        <dbReference type="ARBA" id="ARBA00003848"/>
    </source>
</evidence>
<dbReference type="RefSeq" id="WP_302707683.1">
    <property type="nucleotide sequence ID" value="NZ_JAULSC010000007.1"/>
</dbReference>
<organism evidence="8 9">
    <name type="scientific">Nocardioides cremeus</name>
    <dbReference type="NCBI Taxonomy" id="3058044"/>
    <lineage>
        <taxon>Bacteria</taxon>
        <taxon>Bacillati</taxon>
        <taxon>Actinomycetota</taxon>
        <taxon>Actinomycetes</taxon>
        <taxon>Propionibacteriales</taxon>
        <taxon>Nocardioidaceae</taxon>
        <taxon>Nocardioides</taxon>
    </lineage>
</organism>